<dbReference type="Gene3D" id="3.40.50.2000">
    <property type="entry name" value="Glycogen Phosphorylase B"/>
    <property type="match status" value="2"/>
</dbReference>
<dbReference type="EC" id="2.4.-.-" evidence="5"/>
<dbReference type="SUPFAM" id="SSF53756">
    <property type="entry name" value="UDP-Glycosyltransferase/glycogen phosphorylase"/>
    <property type="match status" value="1"/>
</dbReference>
<dbReference type="Pfam" id="PF00534">
    <property type="entry name" value="Glycos_transf_1"/>
    <property type="match status" value="1"/>
</dbReference>
<evidence type="ECO:0000313" key="6">
    <source>
        <dbReference type="Proteomes" id="UP001597097"/>
    </source>
</evidence>
<keyword evidence="1 5" id="KW-0328">Glycosyltransferase</keyword>
<feature type="domain" description="Glycosyl transferase family 1" evidence="3">
    <location>
        <begin position="184"/>
        <end position="348"/>
    </location>
</feature>
<dbReference type="InterPro" id="IPR028098">
    <property type="entry name" value="Glyco_trans_4-like_N"/>
</dbReference>
<gene>
    <name evidence="5" type="ORF">ACFSJ0_03640</name>
</gene>
<sequence length="382" mass="41868">MDVIARMNIGGPATQLTGLCAQLNHDKFDHRLYTGDVSGDEGDHFLLRNAAMPIHRVPGLGRSIKPADDVRAVRHLVKAIRAFRPHIVHTRTTKAGLLGRVAARLSGINPALAHVFHGHLLYGHFSPPKLFVYVRTERLLASMSDRLVTVGARVRDELLEAGIGRMEQYIVTPPGVGLGPIPSREDARLSLGIPLDAPVVAFVGRLTQVKRPDRFVATATAVLRSVPDCRFVVCGDGELREEMEQAIGPLRGSFHLLGWRDDVATVYSAADMVLLTSDNEGMPVALIEAGMAGRPCVSTRVGSVAEVIRHEHTGYVSSADVGELTEYTVRLLRDPGLRHQMGESARHWTTSSFGVERLVADTEAMYRSLYEERRATALQREA</sequence>
<dbReference type="EMBL" id="JBHUCM010000005">
    <property type="protein sequence ID" value="MFD1536112.1"/>
    <property type="molecule type" value="Genomic_DNA"/>
</dbReference>
<evidence type="ECO:0000256" key="1">
    <source>
        <dbReference type="ARBA" id="ARBA00022676"/>
    </source>
</evidence>
<keyword evidence="6" id="KW-1185">Reference proteome</keyword>
<proteinExistence type="predicted"/>
<keyword evidence="2 5" id="KW-0808">Transferase</keyword>
<reference evidence="6" key="1">
    <citation type="journal article" date="2019" name="Int. J. Syst. Evol. Microbiol.">
        <title>The Global Catalogue of Microorganisms (GCM) 10K type strain sequencing project: providing services to taxonomists for standard genome sequencing and annotation.</title>
        <authorList>
            <consortium name="The Broad Institute Genomics Platform"/>
            <consortium name="The Broad Institute Genome Sequencing Center for Infectious Disease"/>
            <person name="Wu L."/>
            <person name="Ma J."/>
        </authorList>
    </citation>
    <scope>NUCLEOTIDE SEQUENCE [LARGE SCALE GENOMIC DNA]</scope>
    <source>
        <strain evidence="6">CGMCC 1.15399</strain>
    </source>
</reference>
<evidence type="ECO:0000259" key="3">
    <source>
        <dbReference type="Pfam" id="PF00534"/>
    </source>
</evidence>
<accession>A0ABW4G0E2</accession>
<dbReference type="Proteomes" id="UP001597097">
    <property type="component" value="Unassembled WGS sequence"/>
</dbReference>
<organism evidence="5 6">
    <name type="scientific">Nonomuraea guangzhouensis</name>
    <dbReference type="NCBI Taxonomy" id="1291555"/>
    <lineage>
        <taxon>Bacteria</taxon>
        <taxon>Bacillati</taxon>
        <taxon>Actinomycetota</taxon>
        <taxon>Actinomycetes</taxon>
        <taxon>Streptosporangiales</taxon>
        <taxon>Streptosporangiaceae</taxon>
        <taxon>Nonomuraea</taxon>
    </lineage>
</organism>
<evidence type="ECO:0000256" key="2">
    <source>
        <dbReference type="ARBA" id="ARBA00022679"/>
    </source>
</evidence>
<protein>
    <submittedName>
        <fullName evidence="5">Glycosyltransferase</fullName>
        <ecNumber evidence="5">2.4.-.-</ecNumber>
    </submittedName>
</protein>
<dbReference type="PANTHER" id="PTHR12526">
    <property type="entry name" value="GLYCOSYLTRANSFERASE"/>
    <property type="match status" value="1"/>
</dbReference>
<feature type="domain" description="Glycosyltransferase subfamily 4-like N-terminal" evidence="4">
    <location>
        <begin position="10"/>
        <end position="175"/>
    </location>
</feature>
<evidence type="ECO:0000259" key="4">
    <source>
        <dbReference type="Pfam" id="PF13579"/>
    </source>
</evidence>
<dbReference type="RefSeq" id="WP_246652625.1">
    <property type="nucleotide sequence ID" value="NZ_JAHKRM010000019.1"/>
</dbReference>
<dbReference type="PANTHER" id="PTHR12526:SF630">
    <property type="entry name" value="GLYCOSYLTRANSFERASE"/>
    <property type="match status" value="1"/>
</dbReference>
<evidence type="ECO:0000313" key="5">
    <source>
        <dbReference type="EMBL" id="MFD1536112.1"/>
    </source>
</evidence>
<comment type="caution">
    <text evidence="5">The sequence shown here is derived from an EMBL/GenBank/DDBJ whole genome shotgun (WGS) entry which is preliminary data.</text>
</comment>
<dbReference type="InterPro" id="IPR001296">
    <property type="entry name" value="Glyco_trans_1"/>
</dbReference>
<name>A0ABW4G0E2_9ACTN</name>
<dbReference type="Pfam" id="PF13579">
    <property type="entry name" value="Glyco_trans_4_4"/>
    <property type="match status" value="1"/>
</dbReference>
<dbReference type="GO" id="GO:0016757">
    <property type="term" value="F:glycosyltransferase activity"/>
    <property type="evidence" value="ECO:0007669"/>
    <property type="project" value="UniProtKB-KW"/>
</dbReference>